<feature type="transmembrane region" description="Helical" evidence="1">
    <location>
        <begin position="311"/>
        <end position="330"/>
    </location>
</feature>
<keyword evidence="1" id="KW-1133">Transmembrane helix</keyword>
<gene>
    <name evidence="2" type="ORF">HNY73_016114</name>
</gene>
<name>A0A8T0EHZ2_ARGBR</name>
<feature type="transmembrane region" description="Helical" evidence="1">
    <location>
        <begin position="235"/>
        <end position="259"/>
    </location>
</feature>
<keyword evidence="1" id="KW-0812">Transmembrane</keyword>
<dbReference type="Proteomes" id="UP000807504">
    <property type="component" value="Unassembled WGS sequence"/>
</dbReference>
<keyword evidence="1" id="KW-0472">Membrane</keyword>
<proteinExistence type="predicted"/>
<feature type="transmembrane region" description="Helical" evidence="1">
    <location>
        <begin position="194"/>
        <end position="214"/>
    </location>
</feature>
<keyword evidence="3" id="KW-1185">Reference proteome</keyword>
<sequence>MLFIGLRWSGNSSPDSITVRYQLSVGVSNECIDQIQAFEKYSQSAVPAYANRNEVLEEVRKYPLVDILLVDCRIWNYHRNGSISDAKSLASYLLGHSADNLPQDVLQSTTDELETLKRKLRPYPESCSAYTRIPVERWYFLWSIKRFSERSPNDPSSMRPLLDSIRKNRLTSIQNILQMDLRKAAVIVKNTNDVLSEIVFFLMAFWMTGLFYNLTKLIHRQSDFKLSNGEWQNSIFNVFIYGSLFVILVALSAEIPIIFSRIRSAVVQARSSETHYKRENSDVSLLIQILDDYSEDVTVKPFGVWKLDRSFIFVSFGIVITYELLLIQILER</sequence>
<comment type="caution">
    <text evidence="2">The sequence shown here is derived from an EMBL/GenBank/DDBJ whole genome shotgun (WGS) entry which is preliminary data.</text>
</comment>
<evidence type="ECO:0000256" key="1">
    <source>
        <dbReference type="SAM" id="Phobius"/>
    </source>
</evidence>
<accession>A0A8T0EHZ2</accession>
<protein>
    <submittedName>
        <fullName evidence="2">Uncharacterized protein</fullName>
    </submittedName>
</protein>
<reference evidence="2" key="2">
    <citation type="submission" date="2020-06" db="EMBL/GenBank/DDBJ databases">
        <authorList>
            <person name="Sheffer M."/>
        </authorList>
    </citation>
    <scope>NUCLEOTIDE SEQUENCE</scope>
</reference>
<dbReference type="EMBL" id="JABXBU010002227">
    <property type="protein sequence ID" value="KAF8773450.1"/>
    <property type="molecule type" value="Genomic_DNA"/>
</dbReference>
<dbReference type="AlphaFoldDB" id="A0A8T0EHZ2"/>
<evidence type="ECO:0000313" key="3">
    <source>
        <dbReference type="Proteomes" id="UP000807504"/>
    </source>
</evidence>
<organism evidence="2 3">
    <name type="scientific">Argiope bruennichi</name>
    <name type="common">Wasp spider</name>
    <name type="synonym">Aranea bruennichi</name>
    <dbReference type="NCBI Taxonomy" id="94029"/>
    <lineage>
        <taxon>Eukaryota</taxon>
        <taxon>Metazoa</taxon>
        <taxon>Ecdysozoa</taxon>
        <taxon>Arthropoda</taxon>
        <taxon>Chelicerata</taxon>
        <taxon>Arachnida</taxon>
        <taxon>Araneae</taxon>
        <taxon>Araneomorphae</taxon>
        <taxon>Entelegynae</taxon>
        <taxon>Araneoidea</taxon>
        <taxon>Araneidae</taxon>
        <taxon>Argiope</taxon>
    </lineage>
</organism>
<reference evidence="2" key="1">
    <citation type="journal article" date="2020" name="bioRxiv">
        <title>Chromosome-level reference genome of the European wasp spider Argiope bruennichi: a resource for studies on range expansion and evolutionary adaptation.</title>
        <authorList>
            <person name="Sheffer M.M."/>
            <person name="Hoppe A."/>
            <person name="Krehenwinkel H."/>
            <person name="Uhl G."/>
            <person name="Kuss A.W."/>
            <person name="Jensen L."/>
            <person name="Jensen C."/>
            <person name="Gillespie R.G."/>
            <person name="Hoff K.J."/>
            <person name="Prost S."/>
        </authorList>
    </citation>
    <scope>NUCLEOTIDE SEQUENCE</scope>
</reference>
<evidence type="ECO:0000313" key="2">
    <source>
        <dbReference type="EMBL" id="KAF8773450.1"/>
    </source>
</evidence>